<organism evidence="1">
    <name type="scientific">Zea mays</name>
    <name type="common">Maize</name>
    <dbReference type="NCBI Taxonomy" id="4577"/>
    <lineage>
        <taxon>Eukaryota</taxon>
        <taxon>Viridiplantae</taxon>
        <taxon>Streptophyta</taxon>
        <taxon>Embryophyta</taxon>
        <taxon>Tracheophyta</taxon>
        <taxon>Spermatophyta</taxon>
        <taxon>Magnoliopsida</taxon>
        <taxon>Liliopsida</taxon>
        <taxon>Poales</taxon>
        <taxon>Poaceae</taxon>
        <taxon>PACMAD clade</taxon>
        <taxon>Panicoideae</taxon>
        <taxon>Andropogonodae</taxon>
        <taxon>Andropogoneae</taxon>
        <taxon>Tripsacinae</taxon>
        <taxon>Zea</taxon>
    </lineage>
</organism>
<dbReference type="Proteomes" id="UP000251960">
    <property type="component" value="Chromosome 7"/>
</dbReference>
<reference evidence="1" key="1">
    <citation type="journal article" date="2018" name="Nat. Genet.">
        <title>Extensive intraspecific gene order and gene structural variations between Mo17 and other maize genomes.</title>
        <authorList>
            <person name="Sun S."/>
            <person name="Zhou Y."/>
            <person name="Chen J."/>
            <person name="Shi J."/>
            <person name="Zhao H."/>
            <person name="Zhao H."/>
            <person name="Song W."/>
            <person name="Zhang M."/>
            <person name="Cui Y."/>
            <person name="Dong X."/>
            <person name="Liu H."/>
            <person name="Ma X."/>
            <person name="Jiao Y."/>
            <person name="Wang B."/>
            <person name="Wei X."/>
            <person name="Stein J.C."/>
            <person name="Glaubitz J.C."/>
            <person name="Lu F."/>
            <person name="Yu G."/>
            <person name="Liang C."/>
            <person name="Fengler K."/>
            <person name="Li B."/>
            <person name="Rafalski A."/>
            <person name="Schnable P.S."/>
            <person name="Ware D.H."/>
            <person name="Buckler E.S."/>
            <person name="Lai J."/>
        </authorList>
    </citation>
    <scope>NUCLEOTIDE SEQUENCE [LARGE SCALE GENOMIC DNA]</scope>
    <source>
        <tissue evidence="1">Seedling</tissue>
    </source>
</reference>
<accession>A0A3L6E5M9</accession>
<protein>
    <submittedName>
        <fullName evidence="1">Uncharacterized protein</fullName>
    </submittedName>
</protein>
<name>A0A3L6E5M9_MAIZE</name>
<proteinExistence type="predicted"/>
<sequence length="32" mass="3424">MDWCCNLISQTNIAGSSPPVHIAAGRRIVPCL</sequence>
<gene>
    <name evidence="1" type="ORF">Zm00014a_036184</name>
</gene>
<evidence type="ECO:0000313" key="1">
    <source>
        <dbReference type="EMBL" id="PWZ15788.1"/>
    </source>
</evidence>
<dbReference type="EMBL" id="NCVQ01000008">
    <property type="protein sequence ID" value="PWZ15788.1"/>
    <property type="molecule type" value="Genomic_DNA"/>
</dbReference>
<dbReference type="AlphaFoldDB" id="A0A3L6E5M9"/>
<comment type="caution">
    <text evidence="1">The sequence shown here is derived from an EMBL/GenBank/DDBJ whole genome shotgun (WGS) entry which is preliminary data.</text>
</comment>